<feature type="domain" description="3-hydroxyisobutyrate dehydrogenase-like NAD-binding" evidence="4">
    <location>
        <begin position="165"/>
        <end position="283"/>
    </location>
</feature>
<dbReference type="PIRSF" id="PIRSF000103">
    <property type="entry name" value="HIBADH"/>
    <property type="match status" value="1"/>
</dbReference>
<dbReference type="SUPFAM" id="SSF48179">
    <property type="entry name" value="6-phosphogluconate dehydrogenase C-terminal domain-like"/>
    <property type="match status" value="1"/>
</dbReference>
<dbReference type="SUPFAM" id="SSF51735">
    <property type="entry name" value="NAD(P)-binding Rossmann-fold domains"/>
    <property type="match status" value="1"/>
</dbReference>
<dbReference type="RefSeq" id="WP_317845185.1">
    <property type="nucleotide sequence ID" value="NZ_CP126170.1"/>
</dbReference>
<dbReference type="InterPro" id="IPR013328">
    <property type="entry name" value="6PGD_dom2"/>
</dbReference>
<name>A0ABZ0JSB4_9XANT</name>
<evidence type="ECO:0000256" key="1">
    <source>
        <dbReference type="ARBA" id="ARBA00023002"/>
    </source>
</evidence>
<dbReference type="InterPro" id="IPR029154">
    <property type="entry name" value="HIBADH-like_NADP-bd"/>
</dbReference>
<evidence type="ECO:0000259" key="4">
    <source>
        <dbReference type="Pfam" id="PF14833"/>
    </source>
</evidence>
<dbReference type="PANTHER" id="PTHR22981:SF7">
    <property type="entry name" value="3-HYDROXYISOBUTYRATE DEHYDROGENASE, MITOCHONDRIAL"/>
    <property type="match status" value="1"/>
</dbReference>
<dbReference type="PANTHER" id="PTHR22981">
    <property type="entry name" value="3-HYDROXYISOBUTYRATE DEHYDROGENASE-RELATED"/>
    <property type="match status" value="1"/>
</dbReference>
<keyword evidence="2" id="KW-0520">NAD</keyword>
<dbReference type="InterPro" id="IPR036291">
    <property type="entry name" value="NAD(P)-bd_dom_sf"/>
</dbReference>
<dbReference type="Proteomes" id="UP001302020">
    <property type="component" value="Chromosome"/>
</dbReference>
<dbReference type="Gene3D" id="1.10.1040.10">
    <property type="entry name" value="N-(1-d-carboxylethyl)-l-norvaline Dehydrogenase, domain 2"/>
    <property type="match status" value="1"/>
</dbReference>
<keyword evidence="1 5" id="KW-0560">Oxidoreductase</keyword>
<evidence type="ECO:0000259" key="3">
    <source>
        <dbReference type="Pfam" id="PF03446"/>
    </source>
</evidence>
<dbReference type="EMBL" id="CP126172">
    <property type="protein sequence ID" value="WOS42716.1"/>
    <property type="molecule type" value="Genomic_DNA"/>
</dbReference>
<gene>
    <name evidence="5" type="ORF">QN243_09870</name>
</gene>
<organism evidence="5 6">
    <name type="scientific">Xanthomonas rydalmerensis</name>
    <dbReference type="NCBI Taxonomy" id="3046274"/>
    <lineage>
        <taxon>Bacteria</taxon>
        <taxon>Pseudomonadati</taxon>
        <taxon>Pseudomonadota</taxon>
        <taxon>Gammaproteobacteria</taxon>
        <taxon>Lysobacterales</taxon>
        <taxon>Lysobacteraceae</taxon>
        <taxon>Xanthomonas</taxon>
    </lineage>
</organism>
<evidence type="ECO:0000256" key="2">
    <source>
        <dbReference type="ARBA" id="ARBA00023027"/>
    </source>
</evidence>
<dbReference type="EC" id="1.1.-.-" evidence="5"/>
<dbReference type="InterPro" id="IPR006115">
    <property type="entry name" value="6PGDH_NADP-bd"/>
</dbReference>
<keyword evidence="6" id="KW-1185">Reference proteome</keyword>
<accession>A0ABZ0JSB4</accession>
<feature type="domain" description="6-phosphogluconate dehydrogenase NADP-binding" evidence="3">
    <location>
        <begin position="2"/>
        <end position="160"/>
    </location>
</feature>
<evidence type="ECO:0000313" key="6">
    <source>
        <dbReference type="Proteomes" id="UP001302020"/>
    </source>
</evidence>
<dbReference type="GO" id="GO:0016491">
    <property type="term" value="F:oxidoreductase activity"/>
    <property type="evidence" value="ECO:0007669"/>
    <property type="project" value="UniProtKB-KW"/>
</dbReference>
<proteinExistence type="predicted"/>
<protein>
    <submittedName>
        <fullName evidence="5">NAD(P)-dependent oxidoreductase</fullName>
        <ecNumber evidence="5">1.1.-.-</ecNumber>
    </submittedName>
</protein>
<reference evidence="5 6" key="1">
    <citation type="submission" date="2023-05" db="EMBL/GenBank/DDBJ databases">
        <title>Xanthomonas rydalmerenesis sp. nov., a novel Xanthomonas species isolated from Fragaria x ananassa.</title>
        <authorList>
            <person name="McKnight D.J.E."/>
            <person name="Wong-Bajracharya J."/>
            <person name="Okoh E.B."/>
            <person name="Snijders F."/>
            <person name="Lidbetter F."/>
            <person name="Webster J."/>
            <person name="Djordjevic S.P."/>
            <person name="Bogema D.R."/>
            <person name="Chapman T.A."/>
        </authorList>
    </citation>
    <scope>NUCLEOTIDE SEQUENCE [LARGE SCALE GENOMIC DNA]</scope>
    <source>
        <strain evidence="5 6">DAR34883</strain>
    </source>
</reference>
<dbReference type="Pfam" id="PF14833">
    <property type="entry name" value="NAD_binding_11"/>
    <property type="match status" value="1"/>
</dbReference>
<dbReference type="InterPro" id="IPR015815">
    <property type="entry name" value="HIBADH-related"/>
</dbReference>
<dbReference type="Gene3D" id="3.40.50.720">
    <property type="entry name" value="NAD(P)-binding Rossmann-like Domain"/>
    <property type="match status" value="1"/>
</dbReference>
<evidence type="ECO:0000313" key="5">
    <source>
        <dbReference type="EMBL" id="WOS42716.1"/>
    </source>
</evidence>
<dbReference type="Pfam" id="PF03446">
    <property type="entry name" value="NAD_binding_2"/>
    <property type="match status" value="1"/>
</dbReference>
<dbReference type="InterPro" id="IPR008927">
    <property type="entry name" value="6-PGluconate_DH-like_C_sf"/>
</dbReference>
<sequence>MRIGLIGAGNIGRHFVRRWVGAGHAVVVIDCNAAAVSAALEYGAVAAGGLDEMLADVSVVCMSLPTPDSVLSVVRELAGRSRQRRPNVLVDLSTIGPEATREAKALMDEAGVRFLSAPVSGGLTAAVRGELTIMAAGSLDAYGSALLALEAIGKHVFYLGADVASGQTLRVLNSLLYATTMLASFEVMACGAAAGIEPYMVLDVINRSSGRSFATQERRASGLLDRSFPPRFSSGLLRNDMHMGLQAAEALGVPMDVCRTALRLLDVVIADGLNEAGNATAIQSVDRVAEVNFSSAP</sequence>